<protein>
    <submittedName>
        <fullName evidence="7">MFS transporter</fullName>
    </submittedName>
</protein>
<dbReference type="CDD" id="cd17393">
    <property type="entry name" value="MFS_MosC_like"/>
    <property type="match status" value="1"/>
</dbReference>
<gene>
    <name evidence="7" type="ORF">FL583_05635</name>
</gene>
<feature type="transmembrane region" description="Helical" evidence="6">
    <location>
        <begin position="34"/>
        <end position="53"/>
    </location>
</feature>
<evidence type="ECO:0000313" key="8">
    <source>
        <dbReference type="Proteomes" id="UP000317982"/>
    </source>
</evidence>
<keyword evidence="2 6" id="KW-0812">Transmembrane</keyword>
<dbReference type="Gene3D" id="1.20.1250.20">
    <property type="entry name" value="MFS general substrate transporter like domains"/>
    <property type="match status" value="2"/>
</dbReference>
<feature type="compositionally biased region" description="Basic and acidic residues" evidence="5">
    <location>
        <begin position="412"/>
        <end position="430"/>
    </location>
</feature>
<feature type="transmembrane region" description="Helical" evidence="6">
    <location>
        <begin position="201"/>
        <end position="219"/>
    </location>
</feature>
<dbReference type="OrthoDB" id="9809599at2"/>
<feature type="transmembrane region" description="Helical" evidence="6">
    <location>
        <begin position="93"/>
        <end position="114"/>
    </location>
</feature>
<dbReference type="EMBL" id="VIRS01000003">
    <property type="protein sequence ID" value="TQS45974.1"/>
    <property type="molecule type" value="Genomic_DNA"/>
</dbReference>
<dbReference type="PANTHER" id="PTHR23514:SF13">
    <property type="entry name" value="INNER MEMBRANE PROTEIN YBJJ"/>
    <property type="match status" value="1"/>
</dbReference>
<evidence type="ECO:0000256" key="2">
    <source>
        <dbReference type="ARBA" id="ARBA00022692"/>
    </source>
</evidence>
<evidence type="ECO:0000256" key="1">
    <source>
        <dbReference type="ARBA" id="ARBA00004141"/>
    </source>
</evidence>
<dbReference type="GO" id="GO:0022857">
    <property type="term" value="F:transmembrane transporter activity"/>
    <property type="evidence" value="ECO:0007669"/>
    <property type="project" value="InterPro"/>
</dbReference>
<feature type="transmembrane region" description="Helical" evidence="6">
    <location>
        <begin position="295"/>
        <end position="315"/>
    </location>
</feature>
<name>A0A545AXC6_9ACTN</name>
<dbReference type="Pfam" id="PF07690">
    <property type="entry name" value="MFS_1"/>
    <property type="match status" value="1"/>
</dbReference>
<dbReference type="InterPro" id="IPR011701">
    <property type="entry name" value="MFS"/>
</dbReference>
<comment type="subcellular location">
    <subcellularLocation>
        <location evidence="1">Membrane</location>
        <topology evidence="1">Multi-pass membrane protein</topology>
    </subcellularLocation>
</comment>
<feature type="region of interest" description="Disordered" evidence="5">
    <location>
        <begin position="412"/>
        <end position="487"/>
    </location>
</feature>
<dbReference type="SUPFAM" id="SSF103473">
    <property type="entry name" value="MFS general substrate transporter"/>
    <property type="match status" value="1"/>
</dbReference>
<dbReference type="Proteomes" id="UP000317982">
    <property type="component" value="Unassembled WGS sequence"/>
</dbReference>
<feature type="transmembrane region" description="Helical" evidence="6">
    <location>
        <begin position="356"/>
        <end position="377"/>
    </location>
</feature>
<reference evidence="7 8" key="1">
    <citation type="submission" date="2019-07" db="EMBL/GenBank/DDBJ databases">
        <title>Cryptosporangium phraense sp. nov., isolated from plant litter.</title>
        <authorList>
            <person name="Suriyachadkun C."/>
        </authorList>
    </citation>
    <scope>NUCLEOTIDE SEQUENCE [LARGE SCALE GENOMIC DNA]</scope>
    <source>
        <strain evidence="7 8">A-T 5661</strain>
    </source>
</reference>
<dbReference type="PANTHER" id="PTHR23514">
    <property type="entry name" value="BYPASS OF STOP CODON PROTEIN 6"/>
    <property type="match status" value="1"/>
</dbReference>
<dbReference type="AlphaFoldDB" id="A0A545AXC6"/>
<feature type="region of interest" description="Disordered" evidence="5">
    <location>
        <begin position="175"/>
        <end position="194"/>
    </location>
</feature>
<keyword evidence="4 6" id="KW-0472">Membrane</keyword>
<evidence type="ECO:0000256" key="3">
    <source>
        <dbReference type="ARBA" id="ARBA00022989"/>
    </source>
</evidence>
<accession>A0A545AXC6</accession>
<keyword evidence="8" id="KW-1185">Reference proteome</keyword>
<evidence type="ECO:0000313" key="7">
    <source>
        <dbReference type="EMBL" id="TQS45974.1"/>
    </source>
</evidence>
<evidence type="ECO:0000256" key="6">
    <source>
        <dbReference type="SAM" id="Phobius"/>
    </source>
</evidence>
<feature type="compositionally biased region" description="Low complexity" evidence="5">
    <location>
        <begin position="439"/>
        <end position="463"/>
    </location>
</feature>
<feature type="transmembrane region" description="Helical" evidence="6">
    <location>
        <begin position="65"/>
        <end position="87"/>
    </location>
</feature>
<evidence type="ECO:0000256" key="5">
    <source>
        <dbReference type="SAM" id="MobiDB-lite"/>
    </source>
</evidence>
<feature type="transmembrane region" description="Helical" evidence="6">
    <location>
        <begin position="327"/>
        <end position="350"/>
    </location>
</feature>
<proteinExistence type="predicted"/>
<dbReference type="RefSeq" id="WP_142703381.1">
    <property type="nucleotide sequence ID" value="NZ_VIRS01000003.1"/>
</dbReference>
<organism evidence="7 8">
    <name type="scientific">Cryptosporangium phraense</name>
    <dbReference type="NCBI Taxonomy" id="2593070"/>
    <lineage>
        <taxon>Bacteria</taxon>
        <taxon>Bacillati</taxon>
        <taxon>Actinomycetota</taxon>
        <taxon>Actinomycetes</taxon>
        <taxon>Cryptosporangiales</taxon>
        <taxon>Cryptosporangiaceae</taxon>
        <taxon>Cryptosporangium</taxon>
    </lineage>
</organism>
<feature type="transmembrane region" description="Helical" evidence="6">
    <location>
        <begin position="126"/>
        <end position="147"/>
    </location>
</feature>
<evidence type="ECO:0000256" key="4">
    <source>
        <dbReference type="ARBA" id="ARBA00023136"/>
    </source>
</evidence>
<dbReference type="InterPro" id="IPR051788">
    <property type="entry name" value="MFS_Transporter"/>
</dbReference>
<feature type="transmembrane region" description="Helical" evidence="6">
    <location>
        <begin position="153"/>
        <end position="171"/>
    </location>
</feature>
<keyword evidence="3 6" id="KW-1133">Transmembrane helix</keyword>
<sequence length="487" mass="47141">MSAQVLFFLNGAVFGTWAARIPDVSARVGASHSALGTALFCVSLGALVSMVLAGRWCARFGAGRVAALASAGAAGSLIAPGLCTSVTGLCVALVLFGAATGAANVAANSLGVHLGRLRSRPVMSALHAGFSFGGLTGAAIGGLAGAVPVPLHFAAVAAIGAAALATITPALRATDRSAAPTDAPGRADGGRVRGAEGGGRGAVALIVVLGAVAGCTAFAEGALSDWGALHLRETLGADPATAATGYAAFCLAMGCGRALGARWIVRYGDARILILGTLAAAIGATAAAYTLSVPIAIGGFVLVGLGLANVFPLVIGRAGLLGGPRGVALASTVGYSGLLGGPPAIGFLAAHAGLPAALSTITALALVATVLSAVVAVELPDSTTVAAALRARARRATTTAVADLALLTDPTDHATTDRASTDHASAERASADGARVGRPLARPVPAGAAAAAALRGPADASASGRGGAIRPHPGLEFLVPDPYGGTA</sequence>
<feature type="transmembrane region" description="Helical" evidence="6">
    <location>
        <begin position="272"/>
        <end position="289"/>
    </location>
</feature>
<comment type="caution">
    <text evidence="7">The sequence shown here is derived from an EMBL/GenBank/DDBJ whole genome shotgun (WGS) entry which is preliminary data.</text>
</comment>
<dbReference type="InterPro" id="IPR036259">
    <property type="entry name" value="MFS_trans_sf"/>
</dbReference>
<dbReference type="GO" id="GO:0016020">
    <property type="term" value="C:membrane"/>
    <property type="evidence" value="ECO:0007669"/>
    <property type="project" value="UniProtKB-SubCell"/>
</dbReference>
<feature type="transmembrane region" description="Helical" evidence="6">
    <location>
        <begin position="239"/>
        <end position="260"/>
    </location>
</feature>
<dbReference type="InParanoid" id="A0A545AXC6"/>